<organism evidence="1">
    <name type="scientific">Cohaesibacter gelatinilyticus</name>
    <dbReference type="NCBI Taxonomy" id="372072"/>
    <lineage>
        <taxon>Bacteria</taxon>
        <taxon>Pseudomonadati</taxon>
        <taxon>Pseudomonadota</taxon>
        <taxon>Alphaproteobacteria</taxon>
        <taxon>Hyphomicrobiales</taxon>
        <taxon>Cohaesibacteraceae</taxon>
    </lineage>
</organism>
<name>D2ECC8_9HYPH</name>
<protein>
    <submittedName>
        <fullName evidence="1">CTP synthase</fullName>
    </submittedName>
</protein>
<proteinExistence type="predicted"/>
<feature type="non-terminal residue" evidence="1">
    <location>
        <position position="42"/>
    </location>
</feature>
<reference evidence="1" key="1">
    <citation type="journal article" date="2010" name="Syst. Appl. Microbiol.">
        <title>Breoghania corrubedonensis gen. nov. sp. nov., a novel alphaproteobacterium isolated from a Galician beach (NW Spain) after the Prestige fuel oil spill, and emended description of the family Cohaesibacteraceae and the species Cohaesibacter gelatinilyticus.</title>
        <authorList>
            <person name="Gallego S."/>
            <person name="Vila J."/>
            <person name="Nieto J.M."/>
            <person name="Urdiain M."/>
            <person name="Rossello-Mora R."/>
            <person name="Grifoll M."/>
        </authorList>
    </citation>
    <scope>NUCLEOTIDE SEQUENCE</scope>
    <source>
        <strain evidence="1">UBF-P1</strain>
    </source>
</reference>
<evidence type="ECO:0000313" key="1">
    <source>
        <dbReference type="EMBL" id="CBI71388.1"/>
    </source>
</evidence>
<dbReference type="EMBL" id="FN598912">
    <property type="protein sequence ID" value="CBI71388.1"/>
    <property type="molecule type" value="Genomic_DNA"/>
</dbReference>
<feature type="non-terminal residue" evidence="1">
    <location>
        <position position="1"/>
    </location>
</feature>
<accession>D2ECC8</accession>
<gene>
    <name evidence="1" type="primary">pyrG</name>
</gene>
<sequence>LRLRLLGRLYRHVAIQFGYVNLIPISMLIPVRCLPTSMGNAS</sequence>
<dbReference type="AlphaFoldDB" id="D2ECC8"/>